<organism evidence="6 7">
    <name type="scientific">Prorocentrum cordatum</name>
    <dbReference type="NCBI Taxonomy" id="2364126"/>
    <lineage>
        <taxon>Eukaryota</taxon>
        <taxon>Sar</taxon>
        <taxon>Alveolata</taxon>
        <taxon>Dinophyceae</taxon>
        <taxon>Prorocentrales</taxon>
        <taxon>Prorocentraceae</taxon>
        <taxon>Prorocentrum</taxon>
    </lineage>
</organism>
<keyword evidence="2" id="KW-0539">Nucleus</keyword>
<evidence type="ECO:0000259" key="5">
    <source>
        <dbReference type="PROSITE" id="PS50072"/>
    </source>
</evidence>
<name>A0ABN9PB91_9DINO</name>
<sequence>DLLASDVFTQARFFRVVPNFMVQFGIPADPKVAKVWRSKQIPDDAHQQSNLRRTMTFATAGPNTRTSQLFINFKDNVFLDRQGFTPFGLVVDGMDVVDRIQSKYREQPNQGEIQERRRGVGLDGQGERKPGGEGGTGEQEQEEGKEEDGAPPSRTVPQQTRRGATRRNDDTERREQQEQDGGEPWVAGGGGRRRRRRRRKRRTRRRRRMRRRRSQRSLPRRFLSAAASRLTRRLGLRLIP</sequence>
<dbReference type="InterPro" id="IPR002130">
    <property type="entry name" value="Cyclophilin-type_PPIase_dom"/>
</dbReference>
<evidence type="ECO:0000256" key="2">
    <source>
        <dbReference type="ARBA" id="ARBA00023242"/>
    </source>
</evidence>
<evidence type="ECO:0000313" key="7">
    <source>
        <dbReference type="Proteomes" id="UP001189429"/>
    </source>
</evidence>
<dbReference type="PANTHER" id="PTHR45625">
    <property type="entry name" value="PEPTIDYL-PROLYL CIS-TRANS ISOMERASE-RELATED"/>
    <property type="match status" value="1"/>
</dbReference>
<comment type="caution">
    <text evidence="6">The sequence shown here is derived from an EMBL/GenBank/DDBJ whole genome shotgun (WGS) entry which is preliminary data.</text>
</comment>
<dbReference type="EC" id="5.2.1.8" evidence="3"/>
<comment type="catalytic activity">
    <reaction evidence="3">
        <text>[protein]-peptidylproline (omega=180) = [protein]-peptidylproline (omega=0)</text>
        <dbReference type="Rhea" id="RHEA:16237"/>
        <dbReference type="Rhea" id="RHEA-COMP:10747"/>
        <dbReference type="Rhea" id="RHEA-COMP:10748"/>
        <dbReference type="ChEBI" id="CHEBI:83833"/>
        <dbReference type="ChEBI" id="CHEBI:83834"/>
        <dbReference type="EC" id="5.2.1.8"/>
    </reaction>
</comment>
<dbReference type="SUPFAM" id="SSF50891">
    <property type="entry name" value="Cyclophilin-like"/>
    <property type="match status" value="1"/>
</dbReference>
<accession>A0ABN9PB91</accession>
<feature type="region of interest" description="Disordered" evidence="4">
    <location>
        <begin position="103"/>
        <end position="224"/>
    </location>
</feature>
<keyword evidence="7" id="KW-1185">Reference proteome</keyword>
<feature type="compositionally biased region" description="Basic and acidic residues" evidence="4">
    <location>
        <begin position="166"/>
        <end position="177"/>
    </location>
</feature>
<dbReference type="PRINTS" id="PR00153">
    <property type="entry name" value="CSAPPISMRASE"/>
</dbReference>
<evidence type="ECO:0000313" key="6">
    <source>
        <dbReference type="EMBL" id="CAK0788612.1"/>
    </source>
</evidence>
<dbReference type="PROSITE" id="PS50072">
    <property type="entry name" value="CSA_PPIASE_2"/>
    <property type="match status" value="1"/>
</dbReference>
<feature type="domain" description="PPIase cyclophilin-type" evidence="5">
    <location>
        <begin position="1"/>
        <end position="102"/>
    </location>
</feature>
<dbReference type="Pfam" id="PF00160">
    <property type="entry name" value="Pro_isomerase"/>
    <property type="match status" value="1"/>
</dbReference>
<dbReference type="InterPro" id="IPR029000">
    <property type="entry name" value="Cyclophilin-like_dom_sf"/>
</dbReference>
<evidence type="ECO:0000256" key="3">
    <source>
        <dbReference type="RuleBase" id="RU363019"/>
    </source>
</evidence>
<proteinExistence type="inferred from homology"/>
<feature type="compositionally biased region" description="Basic residues" evidence="4">
    <location>
        <begin position="191"/>
        <end position="219"/>
    </location>
</feature>
<comment type="subcellular location">
    <subcellularLocation>
        <location evidence="1">Nucleus</location>
    </subcellularLocation>
</comment>
<comment type="function">
    <text evidence="3">PPIases accelerate the folding of proteins. It catalyzes the cis-trans isomerization of proline imidic peptide bonds in oligopeptides.</text>
</comment>
<evidence type="ECO:0000256" key="4">
    <source>
        <dbReference type="SAM" id="MobiDB-lite"/>
    </source>
</evidence>
<reference evidence="6" key="1">
    <citation type="submission" date="2023-10" db="EMBL/GenBank/DDBJ databases">
        <authorList>
            <person name="Chen Y."/>
            <person name="Shah S."/>
            <person name="Dougan E. K."/>
            <person name="Thang M."/>
            <person name="Chan C."/>
        </authorList>
    </citation>
    <scope>NUCLEOTIDE SEQUENCE [LARGE SCALE GENOMIC DNA]</scope>
</reference>
<keyword evidence="3" id="KW-0413">Isomerase</keyword>
<gene>
    <name evidence="6" type="ORF">PCOR1329_LOCUS460</name>
</gene>
<feature type="compositionally biased region" description="Basic and acidic residues" evidence="4">
    <location>
        <begin position="113"/>
        <end position="131"/>
    </location>
</feature>
<dbReference type="Proteomes" id="UP001189429">
    <property type="component" value="Unassembled WGS sequence"/>
</dbReference>
<protein>
    <recommendedName>
        <fullName evidence="3">Peptidyl-prolyl cis-trans isomerase</fullName>
        <shortName evidence="3">PPIase</shortName>
        <ecNumber evidence="3">5.2.1.8</ecNumber>
    </recommendedName>
</protein>
<comment type="similarity">
    <text evidence="3">Belongs to the cyclophilin-type PPIase family.</text>
</comment>
<dbReference type="PANTHER" id="PTHR45625:SF6">
    <property type="entry name" value="SPLICEOSOME-ASSOCIATED PROTEIN CWC27 HOMOLOG"/>
    <property type="match status" value="1"/>
</dbReference>
<feature type="non-terminal residue" evidence="6">
    <location>
        <position position="1"/>
    </location>
</feature>
<dbReference type="EMBL" id="CAUYUJ010000094">
    <property type="protein sequence ID" value="CAK0788612.1"/>
    <property type="molecule type" value="Genomic_DNA"/>
</dbReference>
<dbReference type="InterPro" id="IPR044666">
    <property type="entry name" value="Cyclophilin_A-like"/>
</dbReference>
<evidence type="ECO:0000256" key="1">
    <source>
        <dbReference type="ARBA" id="ARBA00004123"/>
    </source>
</evidence>
<keyword evidence="3" id="KW-0697">Rotamase</keyword>
<dbReference type="Gene3D" id="2.40.100.10">
    <property type="entry name" value="Cyclophilin-like"/>
    <property type="match status" value="1"/>
</dbReference>